<keyword evidence="4" id="KW-1185">Reference proteome</keyword>
<comment type="caution">
    <text evidence="3">The sequence shown here is derived from an EMBL/GenBank/DDBJ whole genome shotgun (WGS) entry which is preliminary data.</text>
</comment>
<evidence type="ECO:0008006" key="5">
    <source>
        <dbReference type="Google" id="ProtNLM"/>
    </source>
</evidence>
<protein>
    <recommendedName>
        <fullName evidence="5">DUF4383 domain-containing protein</fullName>
    </recommendedName>
</protein>
<feature type="transmembrane region" description="Helical" evidence="2">
    <location>
        <begin position="95"/>
        <end position="113"/>
    </location>
</feature>
<keyword evidence="2" id="KW-1133">Transmembrane helix</keyword>
<proteinExistence type="predicted"/>
<gene>
    <name evidence="3" type="ORF">BRW65_02875</name>
</gene>
<evidence type="ECO:0000256" key="2">
    <source>
        <dbReference type="SAM" id="Phobius"/>
    </source>
</evidence>
<keyword evidence="2" id="KW-0472">Membrane</keyword>
<feature type="transmembrane region" description="Helical" evidence="2">
    <location>
        <begin position="57"/>
        <end position="75"/>
    </location>
</feature>
<feature type="compositionally biased region" description="Basic and acidic residues" evidence="1">
    <location>
        <begin position="132"/>
        <end position="141"/>
    </location>
</feature>
<reference evidence="3 4" key="1">
    <citation type="submission" date="2016-11" db="EMBL/GenBank/DDBJ databases">
        <title>Genome sequences of unsequenced Mycobacteria.</title>
        <authorList>
            <person name="Greninger A.L."/>
            <person name="Fang F."/>
            <person name="Jerome K.R."/>
        </authorList>
    </citation>
    <scope>NUCLEOTIDE SEQUENCE [LARGE SCALE GENOMIC DNA]</scope>
    <source>
        <strain evidence="3 4">M11</strain>
    </source>
</reference>
<organism evidence="3 4">
    <name type="scientific">Mycobacterium paraffinicum</name>
    <dbReference type="NCBI Taxonomy" id="53378"/>
    <lineage>
        <taxon>Bacteria</taxon>
        <taxon>Bacillati</taxon>
        <taxon>Actinomycetota</taxon>
        <taxon>Actinomycetes</taxon>
        <taxon>Mycobacteriales</taxon>
        <taxon>Mycobacteriaceae</taxon>
        <taxon>Mycobacterium</taxon>
    </lineage>
</organism>
<evidence type="ECO:0000256" key="1">
    <source>
        <dbReference type="SAM" id="MobiDB-lite"/>
    </source>
</evidence>
<keyword evidence="2" id="KW-0812">Transmembrane</keyword>
<feature type="region of interest" description="Disordered" evidence="1">
    <location>
        <begin position="132"/>
        <end position="189"/>
    </location>
</feature>
<dbReference type="Pfam" id="PF14325">
    <property type="entry name" value="DUF4383"/>
    <property type="match status" value="1"/>
</dbReference>
<feature type="transmembrane region" description="Helical" evidence="2">
    <location>
        <begin position="24"/>
        <end position="50"/>
    </location>
</feature>
<feature type="compositionally biased region" description="Basic and acidic residues" evidence="1">
    <location>
        <begin position="172"/>
        <end position="182"/>
    </location>
</feature>
<sequence length="223" mass="22940">MLVSAFGIAGLVSAALHPHAGPTGAPILGLAATPAQSAILLGLGVVAGIAAAGRRRAAITVTAVSAVAYTLLLFFGSVATARARPTPLGFHAADIVLHGVLAAVNFALLMWLIPDELGDEIWVPRRDRDRGQARRADRKAEASPPAAAAPAQQIPSQRSPAEATPPPSSSKGTDEPVARHVENSTPTNHFHARATGVVLSRGVVPAAMVLAAAVGVIVWLRRR</sequence>
<name>A0A1Q4I0P6_9MYCO</name>
<dbReference type="EMBL" id="MPNT01000002">
    <property type="protein sequence ID" value="OJZ75515.1"/>
    <property type="molecule type" value="Genomic_DNA"/>
</dbReference>
<feature type="transmembrane region" description="Helical" evidence="2">
    <location>
        <begin position="198"/>
        <end position="220"/>
    </location>
</feature>
<accession>A0A1Q4I0P6</accession>
<dbReference type="Proteomes" id="UP000186438">
    <property type="component" value="Unassembled WGS sequence"/>
</dbReference>
<feature type="compositionally biased region" description="Low complexity" evidence="1">
    <location>
        <begin position="142"/>
        <end position="162"/>
    </location>
</feature>
<evidence type="ECO:0000313" key="4">
    <source>
        <dbReference type="Proteomes" id="UP000186438"/>
    </source>
</evidence>
<evidence type="ECO:0000313" key="3">
    <source>
        <dbReference type="EMBL" id="OJZ75515.1"/>
    </source>
</evidence>
<dbReference type="AlphaFoldDB" id="A0A1Q4I0P6"/>